<dbReference type="InterPro" id="IPR035921">
    <property type="entry name" value="F/V-ATP_Csub_sf"/>
</dbReference>
<evidence type="ECO:0000256" key="2">
    <source>
        <dbReference type="ARBA" id="ARBA00007296"/>
    </source>
</evidence>
<proteinExistence type="inferred from homology"/>
<keyword evidence="5 8" id="KW-1133">Transmembrane helix</keyword>
<dbReference type="SUPFAM" id="SSF81333">
    <property type="entry name" value="F1F0 ATP synthase subunit C"/>
    <property type="match status" value="2"/>
</dbReference>
<dbReference type="GO" id="GO:0033177">
    <property type="term" value="C:proton-transporting two-sector ATPase complex, proton-transporting domain"/>
    <property type="evidence" value="ECO:0007669"/>
    <property type="project" value="InterPro"/>
</dbReference>
<evidence type="ECO:0000256" key="3">
    <source>
        <dbReference type="ARBA" id="ARBA00022448"/>
    </source>
</evidence>
<dbReference type="InterPro" id="IPR002379">
    <property type="entry name" value="ATPase_proteolipid_c-like_dom"/>
</dbReference>
<dbReference type="PANTHER" id="PTHR10263">
    <property type="entry name" value="V-TYPE PROTON ATPASE PROTEOLIPID SUBUNIT"/>
    <property type="match status" value="1"/>
</dbReference>
<dbReference type="AlphaFoldDB" id="X1K9L9"/>
<dbReference type="CDD" id="cd18179">
    <property type="entry name" value="ATP-synt_Vo_Ao_c_NTPK_rpt1"/>
    <property type="match status" value="1"/>
</dbReference>
<comment type="similarity">
    <text evidence="2">Belongs to the V-ATPase proteolipid subunit family.</text>
</comment>
<evidence type="ECO:0000256" key="6">
    <source>
        <dbReference type="ARBA" id="ARBA00023065"/>
    </source>
</evidence>
<sequence length="164" mass="16937">MSYGMTLALVGVGLAALLAGIGSAIGIGIAGRSATGVLSEKPERYGQVFIMVLLPGTQGLYGFLAAFMAMRKLNFFGGTGVPELSSTLGLEVLVACLPIAFAGLVSAIFQGKVCAGGILMAAKRPEMAFKAGVIYAVMVELYAMLGLVVTLFILLFGINWPTPV</sequence>
<protein>
    <recommendedName>
        <fullName evidence="9">V-ATPase proteolipid subunit C-like domain-containing protein</fullName>
    </recommendedName>
</protein>
<keyword evidence="7 8" id="KW-0472">Membrane</keyword>
<keyword evidence="4 8" id="KW-0812">Transmembrane</keyword>
<reference evidence="10" key="1">
    <citation type="journal article" date="2014" name="Front. Microbiol.">
        <title>High frequency of phylogenetically diverse reductive dehalogenase-homologous genes in deep subseafloor sedimentary metagenomes.</title>
        <authorList>
            <person name="Kawai M."/>
            <person name="Futagami T."/>
            <person name="Toyoda A."/>
            <person name="Takaki Y."/>
            <person name="Nishi S."/>
            <person name="Hori S."/>
            <person name="Arai W."/>
            <person name="Tsubouchi T."/>
            <person name="Morono Y."/>
            <person name="Uchiyama I."/>
            <person name="Ito T."/>
            <person name="Fujiyama A."/>
            <person name="Inagaki F."/>
            <person name="Takami H."/>
        </authorList>
    </citation>
    <scope>NUCLEOTIDE SEQUENCE</scope>
    <source>
        <strain evidence="10">Expedition CK06-06</strain>
    </source>
</reference>
<dbReference type="Gene3D" id="1.20.120.610">
    <property type="entry name" value="lithium bound rotor ring of v- atpase"/>
    <property type="match status" value="1"/>
</dbReference>
<organism evidence="10">
    <name type="scientific">marine sediment metagenome</name>
    <dbReference type="NCBI Taxonomy" id="412755"/>
    <lineage>
        <taxon>unclassified sequences</taxon>
        <taxon>metagenomes</taxon>
        <taxon>ecological metagenomes</taxon>
    </lineage>
</organism>
<dbReference type="NCBIfam" id="NF005124">
    <property type="entry name" value="PRK06558.1"/>
    <property type="match status" value="1"/>
</dbReference>
<dbReference type="Pfam" id="PF00137">
    <property type="entry name" value="ATP-synt_C"/>
    <property type="match status" value="2"/>
</dbReference>
<feature type="domain" description="V-ATPase proteolipid subunit C-like" evidence="9">
    <location>
        <begin position="10"/>
        <end position="68"/>
    </location>
</feature>
<feature type="transmembrane region" description="Helical" evidence="8">
    <location>
        <begin position="48"/>
        <end position="70"/>
    </location>
</feature>
<dbReference type="CDD" id="cd18180">
    <property type="entry name" value="ATP-synt_Vo_Ao_c_NTPK_rpt2"/>
    <property type="match status" value="1"/>
</dbReference>
<evidence type="ECO:0000256" key="4">
    <source>
        <dbReference type="ARBA" id="ARBA00022692"/>
    </source>
</evidence>
<feature type="transmembrane region" description="Helical" evidence="8">
    <location>
        <begin position="132"/>
        <end position="158"/>
    </location>
</feature>
<evidence type="ECO:0000256" key="7">
    <source>
        <dbReference type="ARBA" id="ARBA00023136"/>
    </source>
</evidence>
<keyword evidence="6" id="KW-0406">Ion transport</keyword>
<feature type="transmembrane region" description="Helical" evidence="8">
    <location>
        <begin position="6"/>
        <end position="27"/>
    </location>
</feature>
<feature type="transmembrane region" description="Helical" evidence="8">
    <location>
        <begin position="90"/>
        <end position="111"/>
    </location>
</feature>
<feature type="domain" description="V-ATPase proteolipid subunit C-like" evidence="9">
    <location>
        <begin position="93"/>
        <end position="153"/>
    </location>
</feature>
<accession>X1K9L9</accession>
<name>X1K9L9_9ZZZZ</name>
<gene>
    <name evidence="10" type="ORF">S06H3_14433</name>
</gene>
<evidence type="ECO:0000256" key="5">
    <source>
        <dbReference type="ARBA" id="ARBA00022989"/>
    </source>
</evidence>
<dbReference type="GO" id="GO:0015078">
    <property type="term" value="F:proton transmembrane transporter activity"/>
    <property type="evidence" value="ECO:0007669"/>
    <property type="project" value="InterPro"/>
</dbReference>
<evidence type="ECO:0000313" key="10">
    <source>
        <dbReference type="EMBL" id="GAI03298.1"/>
    </source>
</evidence>
<comment type="subcellular location">
    <subcellularLocation>
        <location evidence="1">Membrane</location>
        <topology evidence="1">Multi-pass membrane protein</topology>
    </subcellularLocation>
</comment>
<dbReference type="EMBL" id="BARV01007060">
    <property type="protein sequence ID" value="GAI03298.1"/>
    <property type="molecule type" value="Genomic_DNA"/>
</dbReference>
<evidence type="ECO:0000256" key="8">
    <source>
        <dbReference type="SAM" id="Phobius"/>
    </source>
</evidence>
<evidence type="ECO:0000259" key="9">
    <source>
        <dbReference type="Pfam" id="PF00137"/>
    </source>
</evidence>
<comment type="caution">
    <text evidence="10">The sequence shown here is derived from an EMBL/GenBank/DDBJ whole genome shotgun (WGS) entry which is preliminary data.</text>
</comment>
<keyword evidence="3" id="KW-0813">Transport</keyword>
<evidence type="ECO:0000256" key="1">
    <source>
        <dbReference type="ARBA" id="ARBA00004141"/>
    </source>
</evidence>